<keyword evidence="4 7" id="KW-0812">Transmembrane</keyword>
<accession>A0ABP8E1E1</accession>
<feature type="domain" description="ABC transmembrane type-1" evidence="8">
    <location>
        <begin position="91"/>
        <end position="280"/>
    </location>
</feature>
<dbReference type="RefSeq" id="WP_344794889.1">
    <property type="nucleotide sequence ID" value="NZ_BAABAU010000001.1"/>
</dbReference>
<evidence type="ECO:0000256" key="3">
    <source>
        <dbReference type="ARBA" id="ARBA00022475"/>
    </source>
</evidence>
<dbReference type="PANTHER" id="PTHR43386:SF25">
    <property type="entry name" value="PEPTIDE ABC TRANSPORTER PERMEASE PROTEIN"/>
    <property type="match status" value="1"/>
</dbReference>
<dbReference type="SUPFAM" id="SSF161098">
    <property type="entry name" value="MetI-like"/>
    <property type="match status" value="1"/>
</dbReference>
<dbReference type="CDD" id="cd06261">
    <property type="entry name" value="TM_PBP2"/>
    <property type="match status" value="1"/>
</dbReference>
<feature type="transmembrane region" description="Helical" evidence="7">
    <location>
        <begin position="257"/>
        <end position="280"/>
    </location>
</feature>
<dbReference type="PROSITE" id="PS50928">
    <property type="entry name" value="ABC_TM1"/>
    <property type="match status" value="1"/>
</dbReference>
<protein>
    <submittedName>
        <fullName evidence="9">ABC transporter permease</fullName>
    </submittedName>
</protein>
<feature type="transmembrane region" description="Helical" evidence="7">
    <location>
        <begin position="94"/>
        <end position="119"/>
    </location>
</feature>
<dbReference type="PANTHER" id="PTHR43386">
    <property type="entry name" value="OLIGOPEPTIDE TRANSPORT SYSTEM PERMEASE PROTEIN APPC"/>
    <property type="match status" value="1"/>
</dbReference>
<sequence>MSLAPVGAAALQPTATEPAAQGVVARLIRRPSFIVGIAILALWVISPLAVLALGIDPGAATGIPNSSPSPSHLLGTDNLGRDELTRVFAGAGPILAVAPAATALAAAAGAALGLVAGFYRGVVDDFLMRSFDIIAAVPAIVAVMLVATAFGRSAGTTIIVIAIFFTPVIARTVRSAVLVEMGNQYVEAARTQGERTTRILASELLPNVTGPLLVEATIRLGFAIFLAAGLSFLNVGAKPPSPDWGLAVAENRIFIQTAWWTVASPALAIVTLVVAVNLVANDLKDEVGS</sequence>
<comment type="similarity">
    <text evidence="7">Belongs to the binding-protein-dependent transport system permease family.</text>
</comment>
<evidence type="ECO:0000313" key="9">
    <source>
        <dbReference type="EMBL" id="GAA4266026.1"/>
    </source>
</evidence>
<name>A0ABP8E1E1_9MICO</name>
<evidence type="ECO:0000256" key="1">
    <source>
        <dbReference type="ARBA" id="ARBA00004651"/>
    </source>
</evidence>
<keyword evidence="3" id="KW-1003">Cell membrane</keyword>
<reference evidence="10" key="1">
    <citation type="journal article" date="2019" name="Int. J. Syst. Evol. Microbiol.">
        <title>The Global Catalogue of Microorganisms (GCM) 10K type strain sequencing project: providing services to taxonomists for standard genome sequencing and annotation.</title>
        <authorList>
            <consortium name="The Broad Institute Genomics Platform"/>
            <consortium name="The Broad Institute Genome Sequencing Center for Infectious Disease"/>
            <person name="Wu L."/>
            <person name="Ma J."/>
        </authorList>
    </citation>
    <scope>NUCLEOTIDE SEQUENCE [LARGE SCALE GENOMIC DNA]</scope>
    <source>
        <strain evidence="10">JCM 17442</strain>
    </source>
</reference>
<organism evidence="9 10">
    <name type="scientific">Frondihabitans peucedani</name>
    <dbReference type="NCBI Taxonomy" id="598626"/>
    <lineage>
        <taxon>Bacteria</taxon>
        <taxon>Bacillati</taxon>
        <taxon>Actinomycetota</taxon>
        <taxon>Actinomycetes</taxon>
        <taxon>Micrococcales</taxon>
        <taxon>Microbacteriaceae</taxon>
        <taxon>Frondihabitans</taxon>
    </lineage>
</organism>
<proteinExistence type="inferred from homology"/>
<dbReference type="Proteomes" id="UP001501594">
    <property type="component" value="Unassembled WGS sequence"/>
</dbReference>
<feature type="transmembrane region" description="Helical" evidence="7">
    <location>
        <begin position="156"/>
        <end position="173"/>
    </location>
</feature>
<evidence type="ECO:0000259" key="8">
    <source>
        <dbReference type="PROSITE" id="PS50928"/>
    </source>
</evidence>
<dbReference type="InterPro" id="IPR050366">
    <property type="entry name" value="BP-dependent_transpt_permease"/>
</dbReference>
<feature type="transmembrane region" description="Helical" evidence="7">
    <location>
        <begin position="131"/>
        <end position="150"/>
    </location>
</feature>
<evidence type="ECO:0000256" key="7">
    <source>
        <dbReference type="RuleBase" id="RU363032"/>
    </source>
</evidence>
<comment type="caution">
    <text evidence="9">The sequence shown here is derived from an EMBL/GenBank/DDBJ whole genome shotgun (WGS) entry which is preliminary data.</text>
</comment>
<dbReference type="EMBL" id="BAABAU010000001">
    <property type="protein sequence ID" value="GAA4266026.1"/>
    <property type="molecule type" value="Genomic_DNA"/>
</dbReference>
<gene>
    <name evidence="9" type="ORF">GCM10022256_16380</name>
</gene>
<dbReference type="Pfam" id="PF00528">
    <property type="entry name" value="BPD_transp_1"/>
    <property type="match status" value="1"/>
</dbReference>
<dbReference type="InterPro" id="IPR000515">
    <property type="entry name" value="MetI-like"/>
</dbReference>
<feature type="transmembrane region" description="Helical" evidence="7">
    <location>
        <begin position="220"/>
        <end position="237"/>
    </location>
</feature>
<keyword evidence="6 7" id="KW-0472">Membrane</keyword>
<evidence type="ECO:0000256" key="4">
    <source>
        <dbReference type="ARBA" id="ARBA00022692"/>
    </source>
</evidence>
<evidence type="ECO:0000313" key="10">
    <source>
        <dbReference type="Proteomes" id="UP001501594"/>
    </source>
</evidence>
<keyword evidence="2 7" id="KW-0813">Transport</keyword>
<evidence type="ECO:0000256" key="6">
    <source>
        <dbReference type="ARBA" id="ARBA00023136"/>
    </source>
</evidence>
<feature type="transmembrane region" description="Helical" evidence="7">
    <location>
        <begin position="33"/>
        <end position="55"/>
    </location>
</feature>
<evidence type="ECO:0000256" key="2">
    <source>
        <dbReference type="ARBA" id="ARBA00022448"/>
    </source>
</evidence>
<dbReference type="Gene3D" id="1.10.3720.10">
    <property type="entry name" value="MetI-like"/>
    <property type="match status" value="1"/>
</dbReference>
<evidence type="ECO:0000256" key="5">
    <source>
        <dbReference type="ARBA" id="ARBA00022989"/>
    </source>
</evidence>
<keyword evidence="10" id="KW-1185">Reference proteome</keyword>
<keyword evidence="5 7" id="KW-1133">Transmembrane helix</keyword>
<comment type="subcellular location">
    <subcellularLocation>
        <location evidence="1 7">Cell membrane</location>
        <topology evidence="1 7">Multi-pass membrane protein</topology>
    </subcellularLocation>
</comment>
<dbReference type="InterPro" id="IPR035906">
    <property type="entry name" value="MetI-like_sf"/>
</dbReference>